<keyword evidence="3" id="KW-0812">Transmembrane</keyword>
<feature type="coiled-coil region" evidence="1">
    <location>
        <begin position="71"/>
        <end position="116"/>
    </location>
</feature>
<gene>
    <name evidence="4" type="ORF">NLU04_34790</name>
</gene>
<dbReference type="EMBL" id="CP101398">
    <property type="protein sequence ID" value="UTR83680.1"/>
    <property type="molecule type" value="Genomic_DNA"/>
</dbReference>
<name>A0ABY5FJ92_9ACTN</name>
<protein>
    <submittedName>
        <fullName evidence="4">Uncharacterized protein</fullName>
    </submittedName>
</protein>
<evidence type="ECO:0000256" key="1">
    <source>
        <dbReference type="SAM" id="Coils"/>
    </source>
</evidence>
<feature type="transmembrane region" description="Helical" evidence="3">
    <location>
        <begin position="53"/>
        <end position="73"/>
    </location>
</feature>
<organism evidence="4 5">
    <name type="scientific">Streptomyces cavourensis</name>
    <dbReference type="NCBI Taxonomy" id="67258"/>
    <lineage>
        <taxon>Bacteria</taxon>
        <taxon>Bacillati</taxon>
        <taxon>Actinomycetota</taxon>
        <taxon>Actinomycetes</taxon>
        <taxon>Kitasatosporales</taxon>
        <taxon>Streptomycetaceae</taxon>
        <taxon>Streptomyces</taxon>
    </lineage>
</organism>
<dbReference type="RefSeq" id="WP_255240355.1">
    <property type="nucleotide sequence ID" value="NZ_CP101398.1"/>
</dbReference>
<keyword evidence="4" id="KW-0614">Plasmid</keyword>
<dbReference type="Proteomes" id="UP001058236">
    <property type="component" value="Plasmid unnamed"/>
</dbReference>
<sequence length="218" mass="22573">MSGIDWDKEFSLMNPQTPPTPPTSPASPAPEKPEKPATSRFSAAVGGMRRNSAALAVCGTIAVVAVCGTVIAVTNMQADQAAQERARAQEAAANALVEAEADKQRAQTEESAAKAAYEREMTVYRECMKDRAAAVAKATGFEISRIPECAAPTFNGTASRAQQPAGASSDSGITSSPWLWVALVAGGGFIAYKKLSTPSGSGAVAPMNDKGFTFEKGA</sequence>
<keyword evidence="5" id="KW-1185">Reference proteome</keyword>
<evidence type="ECO:0000313" key="5">
    <source>
        <dbReference type="Proteomes" id="UP001058236"/>
    </source>
</evidence>
<keyword evidence="3" id="KW-0472">Membrane</keyword>
<keyword evidence="3" id="KW-1133">Transmembrane helix</keyword>
<feature type="compositionally biased region" description="Pro residues" evidence="2">
    <location>
        <begin position="16"/>
        <end position="30"/>
    </location>
</feature>
<reference evidence="4" key="1">
    <citation type="submission" date="2022-07" db="EMBL/GenBank/DDBJ databases">
        <title>Genomic of Streptomyces cavourensis F2.</title>
        <authorList>
            <person name="Hu S."/>
            <person name="Liang W."/>
        </authorList>
    </citation>
    <scope>NUCLEOTIDE SEQUENCE</scope>
    <source>
        <strain evidence="4">F2</strain>
        <plasmid evidence="4">unnamed</plasmid>
    </source>
</reference>
<proteinExistence type="predicted"/>
<evidence type="ECO:0000256" key="2">
    <source>
        <dbReference type="SAM" id="MobiDB-lite"/>
    </source>
</evidence>
<feature type="region of interest" description="Disordered" evidence="2">
    <location>
        <begin position="1"/>
        <end position="40"/>
    </location>
</feature>
<evidence type="ECO:0000313" key="4">
    <source>
        <dbReference type="EMBL" id="UTR83680.1"/>
    </source>
</evidence>
<keyword evidence="1" id="KW-0175">Coiled coil</keyword>
<geneLocation type="plasmid" evidence="4 5">
    <name>unnamed</name>
</geneLocation>
<evidence type="ECO:0000256" key="3">
    <source>
        <dbReference type="SAM" id="Phobius"/>
    </source>
</evidence>
<accession>A0ABY5FJ92</accession>
<feature type="compositionally biased region" description="Basic and acidic residues" evidence="2">
    <location>
        <begin position="1"/>
        <end position="10"/>
    </location>
</feature>